<dbReference type="Pfam" id="PF13639">
    <property type="entry name" value="zf-RING_2"/>
    <property type="match status" value="1"/>
</dbReference>
<dbReference type="PROSITE" id="PS50089">
    <property type="entry name" value="ZF_RING_2"/>
    <property type="match status" value="1"/>
</dbReference>
<dbReference type="InterPro" id="IPR013083">
    <property type="entry name" value="Znf_RING/FYVE/PHD"/>
</dbReference>
<feature type="domain" description="RING-type" evidence="1">
    <location>
        <begin position="190"/>
        <end position="233"/>
    </location>
</feature>
<proteinExistence type="predicted"/>
<reference evidence="2" key="1">
    <citation type="journal article" date="2020" name="Nature">
        <title>Giant virus diversity and host interactions through global metagenomics.</title>
        <authorList>
            <person name="Schulz F."/>
            <person name="Roux S."/>
            <person name="Paez-Espino D."/>
            <person name="Jungbluth S."/>
            <person name="Walsh D.A."/>
            <person name="Denef V.J."/>
            <person name="McMahon K.D."/>
            <person name="Konstantinidis K.T."/>
            <person name="Eloe-Fadrosh E.A."/>
            <person name="Kyrpides N.C."/>
            <person name="Woyke T."/>
        </authorList>
    </citation>
    <scope>NUCLEOTIDE SEQUENCE</scope>
    <source>
        <strain evidence="2">GVMAG-M-3300018416-26</strain>
    </source>
</reference>
<sequence length="240" mass="28349">MDNISHFLQQSLEFTQPSTFNVQHICNCPLRTISGRNCRKNAKYEIVTAFDHTRISTCKTHLRANLIKLDFPGLARVFYRYQPLNRQLLSPITTHYYPDRLTFDTRLLFKMISINEEWSDFVLYTHSLNDGIIQPLFDRNREQLVNAEQALLNRQNEERLRLQQIQDQVKKRIVCVLKIKHKEVIQNDDCSICYEPLTIETSAVRLKTCKHIFHMNCIKSMLSHKLVNCPLCRCYMISNN</sequence>
<accession>A0A6C0BRZ2</accession>
<dbReference type="InterPro" id="IPR001841">
    <property type="entry name" value="Znf_RING"/>
</dbReference>
<dbReference type="PANTHER" id="PTHR45676:SF41">
    <property type="entry name" value="RING-H2 FINGER PROTEIN ATL66"/>
    <property type="match status" value="1"/>
</dbReference>
<dbReference type="EMBL" id="MN739220">
    <property type="protein sequence ID" value="QHS94339.1"/>
    <property type="molecule type" value="Genomic_DNA"/>
</dbReference>
<evidence type="ECO:0000259" key="1">
    <source>
        <dbReference type="PROSITE" id="PS50089"/>
    </source>
</evidence>
<dbReference type="PANTHER" id="PTHR45676">
    <property type="entry name" value="RING-H2 FINGER PROTEIN ATL51-RELATED"/>
    <property type="match status" value="1"/>
</dbReference>
<name>A0A6C0BRZ2_9ZZZZ</name>
<protein>
    <recommendedName>
        <fullName evidence="1">RING-type domain-containing protein</fullName>
    </recommendedName>
</protein>
<dbReference type="SUPFAM" id="SSF57850">
    <property type="entry name" value="RING/U-box"/>
    <property type="match status" value="1"/>
</dbReference>
<dbReference type="SMART" id="SM00184">
    <property type="entry name" value="RING"/>
    <property type="match status" value="1"/>
</dbReference>
<dbReference type="CDD" id="cd16448">
    <property type="entry name" value="RING-H2"/>
    <property type="match status" value="1"/>
</dbReference>
<dbReference type="AlphaFoldDB" id="A0A6C0BRZ2"/>
<organism evidence="2">
    <name type="scientific">viral metagenome</name>
    <dbReference type="NCBI Taxonomy" id="1070528"/>
    <lineage>
        <taxon>unclassified sequences</taxon>
        <taxon>metagenomes</taxon>
        <taxon>organismal metagenomes</taxon>
    </lineage>
</organism>
<dbReference type="Gene3D" id="3.30.40.10">
    <property type="entry name" value="Zinc/RING finger domain, C3HC4 (zinc finger)"/>
    <property type="match status" value="1"/>
</dbReference>
<evidence type="ECO:0000313" key="2">
    <source>
        <dbReference type="EMBL" id="QHS94339.1"/>
    </source>
</evidence>